<keyword evidence="6" id="KW-0411">Iron-sulfur</keyword>
<sequence>MTVVRISDDALAIACGADRVARRFAELGHEVVRVSSWGMHWLEPLVEIDGFGYGPASPADVEAILADQAGGLCIGKIADHPFIAAQTRLTFARAGKTRPLSLDDYAATGGWKGLERARTMTPEAVVEQVKASGLRGRGGAGFPAGIKWDTVRKAANPRKYIVCNADEGDSGTFADRMLMEGDPYLLIEGMTIAALAVGAQRGYIYIRSEYPHAIAKMRAAIRLSAQIVAPFVLEVRVGAGAYVCGEETSMLNSLEGKRGEVRAKPPLPALEGLFGCPTVVNNILTASAVPFVLAEGAQAYADYGMGRSRGTMPIQLAGNVKYGGLYETAFGVTLGELVEKIGGGTGNGRPVKAVQVGGPLGAYFPPALFDTPFDYEAFAAKDGLIGHGGITVFDDTADMAVQARFAFEFCAIESCGKCTPCRIGAVRGRETMDKVIAGDRPASNLALVADLCETMKLGSLCALGGFTPYPVMSAITHFPGDFVRESADAA</sequence>
<dbReference type="Proteomes" id="UP001596977">
    <property type="component" value="Unassembled WGS sequence"/>
</dbReference>
<dbReference type="PROSITE" id="PS00645">
    <property type="entry name" value="COMPLEX1_51K_2"/>
    <property type="match status" value="1"/>
</dbReference>
<keyword evidence="3" id="KW-0004">4Fe-4S</keyword>
<dbReference type="Gene3D" id="6.10.250.1450">
    <property type="match status" value="1"/>
</dbReference>
<dbReference type="InterPro" id="IPR019575">
    <property type="entry name" value="Nuop51_4Fe4S-bd"/>
</dbReference>
<comment type="similarity">
    <text evidence="2">Belongs to the complex I 51 kDa subunit family.</text>
</comment>
<dbReference type="SUPFAM" id="SSF142984">
    <property type="entry name" value="Nqo1 middle domain-like"/>
    <property type="match status" value="1"/>
</dbReference>
<dbReference type="Pfam" id="PF01512">
    <property type="entry name" value="Complex1_51K"/>
    <property type="match status" value="1"/>
</dbReference>
<dbReference type="Gene3D" id="3.10.20.600">
    <property type="match status" value="1"/>
</dbReference>
<dbReference type="PANTHER" id="PTHR43578">
    <property type="entry name" value="NADH-QUINONE OXIDOREDUCTASE SUBUNIT F"/>
    <property type="match status" value="1"/>
</dbReference>
<accession>A0ABW3H3S9</accession>
<dbReference type="InterPro" id="IPR036249">
    <property type="entry name" value="Thioredoxin-like_sf"/>
</dbReference>
<evidence type="ECO:0000256" key="6">
    <source>
        <dbReference type="ARBA" id="ARBA00023014"/>
    </source>
</evidence>
<dbReference type="InterPro" id="IPR011538">
    <property type="entry name" value="Nuo51_FMN-bd"/>
</dbReference>
<gene>
    <name evidence="8" type="ORF">ACFQ1E_05995</name>
</gene>
<dbReference type="PROSITE" id="PS00644">
    <property type="entry name" value="COMPLEX1_51K_1"/>
    <property type="match status" value="1"/>
</dbReference>
<name>A0ABW3H3S9_9SPHN</name>
<protein>
    <submittedName>
        <fullName evidence="8">NADH-ubiquinone oxidoreductase-F iron-sulfur binding region domain-containing protein</fullName>
    </submittedName>
</protein>
<dbReference type="RefSeq" id="WP_264943314.1">
    <property type="nucleotide sequence ID" value="NZ_JAPDRA010000002.1"/>
</dbReference>
<feature type="domain" description="NADH-ubiquinone oxidoreductase 51kDa subunit iron-sulphur binding" evidence="7">
    <location>
        <begin position="400"/>
        <end position="445"/>
    </location>
</feature>
<evidence type="ECO:0000313" key="9">
    <source>
        <dbReference type="Proteomes" id="UP001596977"/>
    </source>
</evidence>
<evidence type="ECO:0000259" key="7">
    <source>
        <dbReference type="SMART" id="SM00928"/>
    </source>
</evidence>
<dbReference type="SUPFAM" id="SSF52833">
    <property type="entry name" value="Thioredoxin-like"/>
    <property type="match status" value="1"/>
</dbReference>
<keyword evidence="9" id="KW-1185">Reference proteome</keyword>
<dbReference type="PANTHER" id="PTHR43578:SF3">
    <property type="entry name" value="NADH-QUINONE OXIDOREDUCTASE SUBUNIT F"/>
    <property type="match status" value="1"/>
</dbReference>
<dbReference type="InterPro" id="IPR037207">
    <property type="entry name" value="Nuop51_4Fe4S-bd_sf"/>
</dbReference>
<keyword evidence="4" id="KW-0479">Metal-binding</keyword>
<dbReference type="EMBL" id="JBHTJG010000002">
    <property type="protein sequence ID" value="MFD0945884.1"/>
    <property type="molecule type" value="Genomic_DNA"/>
</dbReference>
<dbReference type="InterPro" id="IPR001949">
    <property type="entry name" value="NADH-UbQ_OxRdtase_51kDa_CS"/>
</dbReference>
<keyword evidence="5" id="KW-0408">Iron</keyword>
<evidence type="ECO:0000313" key="8">
    <source>
        <dbReference type="EMBL" id="MFD0945884.1"/>
    </source>
</evidence>
<dbReference type="SUPFAM" id="SSF140490">
    <property type="entry name" value="Nqo1C-terminal domain-like"/>
    <property type="match status" value="1"/>
</dbReference>
<evidence type="ECO:0000256" key="2">
    <source>
        <dbReference type="ARBA" id="ARBA00007523"/>
    </source>
</evidence>
<proteinExistence type="inferred from homology"/>
<dbReference type="SUPFAM" id="SSF142019">
    <property type="entry name" value="Nqo1 FMN-binding domain-like"/>
    <property type="match status" value="1"/>
</dbReference>
<evidence type="ECO:0000256" key="4">
    <source>
        <dbReference type="ARBA" id="ARBA00022723"/>
    </source>
</evidence>
<evidence type="ECO:0000256" key="5">
    <source>
        <dbReference type="ARBA" id="ARBA00023004"/>
    </source>
</evidence>
<dbReference type="SMART" id="SM00928">
    <property type="entry name" value="NADH_4Fe-4S"/>
    <property type="match status" value="1"/>
</dbReference>
<dbReference type="Gene3D" id="1.20.1440.230">
    <property type="entry name" value="NADH-ubiquinone oxidoreductase 51kDa subunit, iron-sulphur binding domain"/>
    <property type="match status" value="1"/>
</dbReference>
<evidence type="ECO:0000256" key="3">
    <source>
        <dbReference type="ARBA" id="ARBA00022485"/>
    </source>
</evidence>
<dbReference type="Gene3D" id="3.40.50.11540">
    <property type="entry name" value="NADH-ubiquinone oxidoreductase 51kDa subunit"/>
    <property type="match status" value="1"/>
</dbReference>
<organism evidence="8 9">
    <name type="scientific">Sphingomonas canadensis</name>
    <dbReference type="NCBI Taxonomy" id="1219257"/>
    <lineage>
        <taxon>Bacteria</taxon>
        <taxon>Pseudomonadati</taxon>
        <taxon>Pseudomonadota</taxon>
        <taxon>Alphaproteobacteria</taxon>
        <taxon>Sphingomonadales</taxon>
        <taxon>Sphingomonadaceae</taxon>
        <taxon>Sphingomonas</taxon>
    </lineage>
</organism>
<dbReference type="InterPro" id="IPR037225">
    <property type="entry name" value="Nuo51_FMN-bd_sf"/>
</dbReference>
<comment type="caution">
    <text evidence="8">The sequence shown here is derived from an EMBL/GenBank/DDBJ whole genome shotgun (WGS) entry which is preliminary data.</text>
</comment>
<dbReference type="Pfam" id="PF10589">
    <property type="entry name" value="NADH_4Fe-4S"/>
    <property type="match status" value="1"/>
</dbReference>
<comment type="cofactor">
    <cofactor evidence="1">
        <name>FMN</name>
        <dbReference type="ChEBI" id="CHEBI:58210"/>
    </cofactor>
</comment>
<evidence type="ECO:0000256" key="1">
    <source>
        <dbReference type="ARBA" id="ARBA00001917"/>
    </source>
</evidence>
<reference evidence="9" key="1">
    <citation type="journal article" date="2019" name="Int. J. Syst. Evol. Microbiol.">
        <title>The Global Catalogue of Microorganisms (GCM) 10K type strain sequencing project: providing services to taxonomists for standard genome sequencing and annotation.</title>
        <authorList>
            <consortium name="The Broad Institute Genomics Platform"/>
            <consortium name="The Broad Institute Genome Sequencing Center for Infectious Disease"/>
            <person name="Wu L."/>
            <person name="Ma J."/>
        </authorList>
    </citation>
    <scope>NUCLEOTIDE SEQUENCE [LARGE SCALE GENOMIC DNA]</scope>
    <source>
        <strain evidence="9">CCUG 62982</strain>
    </source>
</reference>